<proteinExistence type="predicted"/>
<dbReference type="Proteomes" id="UP000001882">
    <property type="component" value="Chromosome"/>
</dbReference>
<sequence length="213" mass="24062">MLVRQMAYKIYERSLASGIKQSPVPRCIALVISDGDLIDRPALNKLLQLIEWCAELGVHEASIYVSVTDTSAVSRLVECIRDVFDGAGFPGKIVSPGGIADIEGDMPCTVSVSIGYGGKHELINALRAAMKDVKEGRLSEDSIDEQAIDSRLVFKCEPDLFIRTGEERLTDFLIWQAVYSELYFTDVNWEDFRKIDLLRAIRDYQYRQRRYGT</sequence>
<keyword evidence="3" id="KW-1185">Reference proteome</keyword>
<accession>D1Z2T9</accession>
<organism evidence="2 3">
    <name type="scientific">Methanocella paludicola (strain DSM 17711 / JCM 13418 / NBRC 101707 / SANAE)</name>
    <dbReference type="NCBI Taxonomy" id="304371"/>
    <lineage>
        <taxon>Archaea</taxon>
        <taxon>Methanobacteriati</taxon>
        <taxon>Methanobacteriota</taxon>
        <taxon>Stenosarchaea group</taxon>
        <taxon>Methanomicrobia</taxon>
        <taxon>Methanocellales</taxon>
        <taxon>Methanocellaceae</taxon>
        <taxon>Methanocella</taxon>
    </lineage>
</organism>
<dbReference type="OrthoDB" id="140576at2157"/>
<evidence type="ECO:0000256" key="1">
    <source>
        <dbReference type="ARBA" id="ARBA00022679"/>
    </source>
</evidence>
<evidence type="ECO:0000313" key="2">
    <source>
        <dbReference type="EMBL" id="BAI63011.1"/>
    </source>
</evidence>
<dbReference type="Pfam" id="PF01255">
    <property type="entry name" value="Prenyltransf"/>
    <property type="match status" value="1"/>
</dbReference>
<dbReference type="InterPro" id="IPR036424">
    <property type="entry name" value="UPP_synth-like_sf"/>
</dbReference>
<reference evidence="2 3" key="2">
    <citation type="journal article" date="2008" name="Int. J. Syst. Evol. Microbiol.">
        <title>Methanocella paludicola gen. nov., sp. nov., a methane-producing archaeon, the first isolate of the lineage 'Rice Cluster I', and proposal of the new archaeal order Methanocellales ord. nov.</title>
        <authorList>
            <person name="Sakai S."/>
            <person name="Imachi H."/>
            <person name="Hanada S."/>
            <person name="Ohashi A."/>
            <person name="Harada H."/>
            <person name="Kamagata Y."/>
        </authorList>
    </citation>
    <scope>NUCLEOTIDE SEQUENCE [LARGE SCALE GENOMIC DNA]</scope>
    <source>
        <strain evidence="3">DSM 17711 / JCM 13418 / NBRC 101707 / SANAE</strain>
    </source>
</reference>
<reference evidence="2 3" key="1">
    <citation type="journal article" date="2007" name="Appl. Environ. Microbiol.">
        <title>Isolation of key methanogens for global methane emission from rice paddy fields: a novel isolate affiliated with the clone cluster rice cluster I.</title>
        <authorList>
            <person name="Sakai S."/>
            <person name="Imachi H."/>
            <person name="Sekiguchi Y."/>
            <person name="Ohashi A."/>
            <person name="Harada H."/>
            <person name="Kamagata Y."/>
        </authorList>
    </citation>
    <scope>NUCLEOTIDE SEQUENCE [LARGE SCALE GENOMIC DNA]</scope>
    <source>
        <strain evidence="3">DSM 17711 / JCM 13418 / NBRC 101707 / SANAE</strain>
    </source>
</reference>
<name>D1Z2T9_METPS</name>
<dbReference type="eggNOG" id="arCOG01532">
    <property type="taxonomic scope" value="Archaea"/>
</dbReference>
<reference evidence="3" key="3">
    <citation type="journal article" date="2011" name="PLoS ONE">
        <title>Genome sequence of a mesophilic hydrogenotrophic methanogen Methanocella paludicola, the first cultivated representative of the order Methanocellales.</title>
        <authorList>
            <person name="Sakai S."/>
            <person name="Takaki Y."/>
            <person name="Shimamura S."/>
            <person name="Sekine M."/>
            <person name="Tajima T."/>
            <person name="Kosugi H."/>
            <person name="Ichikawa N."/>
            <person name="Tasumi E."/>
            <person name="Hiraki A.T."/>
            <person name="Shimizu A."/>
            <person name="Kato Y."/>
            <person name="Nishiko R."/>
            <person name="Mori K."/>
            <person name="Fujita N."/>
            <person name="Imachi H."/>
            <person name="Takai K."/>
        </authorList>
    </citation>
    <scope>NUCLEOTIDE SEQUENCE [LARGE SCALE GENOMIC DNA]</scope>
    <source>
        <strain evidence="3">DSM 17711 / JCM 13418 / NBRC 101707 / SANAE</strain>
    </source>
</reference>
<gene>
    <name evidence="2" type="ordered locus">MCP_2939</name>
</gene>
<dbReference type="GO" id="GO:0045547">
    <property type="term" value="F:ditrans,polycis-polyprenyl diphosphate synthase [(2E,6E)-farnesyl diphosphate specific] activity"/>
    <property type="evidence" value="ECO:0007669"/>
    <property type="project" value="TreeGrafter"/>
</dbReference>
<keyword evidence="1" id="KW-0808">Transferase</keyword>
<dbReference type="EMBL" id="AP011532">
    <property type="protein sequence ID" value="BAI63011.1"/>
    <property type="molecule type" value="Genomic_DNA"/>
</dbReference>
<dbReference type="FunFam" id="3.40.1180.10:FF:000016">
    <property type="entry name" value="Undecaprenyl diphosphate synthase"/>
    <property type="match status" value="1"/>
</dbReference>
<dbReference type="STRING" id="304371.MCP_2939"/>
<dbReference type="Gene3D" id="3.40.1180.10">
    <property type="entry name" value="Decaprenyl diphosphate synthase-like"/>
    <property type="match status" value="1"/>
</dbReference>
<evidence type="ECO:0000313" key="3">
    <source>
        <dbReference type="Proteomes" id="UP000001882"/>
    </source>
</evidence>
<dbReference type="InterPro" id="IPR001441">
    <property type="entry name" value="UPP_synth-like"/>
</dbReference>
<dbReference type="AlphaFoldDB" id="D1Z2T9"/>
<dbReference type="InParanoid" id="D1Z2T9"/>
<protein>
    <submittedName>
        <fullName evidence="2">Di-trans-poly-cis-decaprenylcistransferase family protein</fullName>
    </submittedName>
</protein>
<dbReference type="PANTHER" id="PTHR10291">
    <property type="entry name" value="DEHYDRODOLICHYL DIPHOSPHATE SYNTHASE FAMILY MEMBER"/>
    <property type="match status" value="1"/>
</dbReference>
<dbReference type="PANTHER" id="PTHR10291:SF28">
    <property type="entry name" value="UNDECAPRENYL DIPHOSPHATE SYNTHASE"/>
    <property type="match status" value="1"/>
</dbReference>
<dbReference type="KEGG" id="mpd:MCP_2939"/>
<dbReference type="GO" id="GO:0016094">
    <property type="term" value="P:polyprenol biosynthetic process"/>
    <property type="evidence" value="ECO:0007669"/>
    <property type="project" value="TreeGrafter"/>
</dbReference>
<dbReference type="SUPFAM" id="SSF64005">
    <property type="entry name" value="Undecaprenyl diphosphate synthase"/>
    <property type="match status" value="1"/>
</dbReference>
<dbReference type="PATRIC" id="fig|304371.9.peg.3008"/>